<dbReference type="PRINTS" id="PR00090">
    <property type="entry name" value="RNGDIOXGNASE"/>
</dbReference>
<dbReference type="Pfam" id="PF00848">
    <property type="entry name" value="Ring_hydroxyl_A"/>
    <property type="match status" value="1"/>
</dbReference>
<reference evidence="8 9" key="1">
    <citation type="submission" date="2019-08" db="EMBL/GenBank/DDBJ databases">
        <title>Hyperibacter terrae gen. nov., sp. nov. and Hyperibacter viscosus sp. nov., two new members in the family Rhodospirillaceae isolated from the rhizosphere of Hypericum perforatum.</title>
        <authorList>
            <person name="Noviana Z."/>
        </authorList>
    </citation>
    <scope>NUCLEOTIDE SEQUENCE [LARGE SCALE GENOMIC DNA]</scope>
    <source>
        <strain evidence="8 9">R5913</strain>
    </source>
</reference>
<dbReference type="Gene3D" id="3.90.380.10">
    <property type="entry name" value="Naphthalene 1,2-dioxygenase Alpha Subunit, Chain A, domain 1"/>
    <property type="match status" value="1"/>
</dbReference>
<gene>
    <name evidence="8" type="ORF">FRZ44_04790</name>
</gene>
<dbReference type="PROSITE" id="PS51296">
    <property type="entry name" value="RIESKE"/>
    <property type="match status" value="1"/>
</dbReference>
<dbReference type="SUPFAM" id="SSF55961">
    <property type="entry name" value="Bet v1-like"/>
    <property type="match status" value="1"/>
</dbReference>
<keyword evidence="2" id="KW-0001">2Fe-2S</keyword>
<dbReference type="SUPFAM" id="SSF50022">
    <property type="entry name" value="ISP domain"/>
    <property type="match status" value="1"/>
</dbReference>
<dbReference type="Gene3D" id="2.102.10.10">
    <property type="entry name" value="Rieske [2Fe-2S] iron-sulphur domain"/>
    <property type="match status" value="1"/>
</dbReference>
<keyword evidence="6" id="KW-0411">Iron-sulfur</keyword>
<dbReference type="PANTHER" id="PTHR43756:SF5">
    <property type="entry name" value="CHOLINE MONOOXYGENASE, CHLOROPLASTIC"/>
    <property type="match status" value="1"/>
</dbReference>
<comment type="cofactor">
    <cofactor evidence="1">
        <name>Fe cation</name>
        <dbReference type="ChEBI" id="CHEBI:24875"/>
    </cofactor>
</comment>
<evidence type="ECO:0000313" key="8">
    <source>
        <dbReference type="EMBL" id="QEX15199.1"/>
    </source>
</evidence>
<name>A0A5J6MCS5_9PROT</name>
<dbReference type="InterPro" id="IPR017941">
    <property type="entry name" value="Rieske_2Fe-2S"/>
</dbReference>
<keyword evidence="9" id="KW-1185">Reference proteome</keyword>
<dbReference type="RefSeq" id="WP_191908376.1">
    <property type="nucleotide sequence ID" value="NZ_CP042906.1"/>
</dbReference>
<organism evidence="8 9">
    <name type="scientific">Hypericibacter terrae</name>
    <dbReference type="NCBI Taxonomy" id="2602015"/>
    <lineage>
        <taxon>Bacteria</taxon>
        <taxon>Pseudomonadati</taxon>
        <taxon>Pseudomonadota</taxon>
        <taxon>Alphaproteobacteria</taxon>
        <taxon>Rhodospirillales</taxon>
        <taxon>Dongiaceae</taxon>
        <taxon>Hypericibacter</taxon>
    </lineage>
</organism>
<dbReference type="CDD" id="cd00680">
    <property type="entry name" value="RHO_alpha_C"/>
    <property type="match status" value="1"/>
</dbReference>
<evidence type="ECO:0000256" key="3">
    <source>
        <dbReference type="ARBA" id="ARBA00022723"/>
    </source>
</evidence>
<dbReference type="EMBL" id="CP042906">
    <property type="protein sequence ID" value="QEX15199.1"/>
    <property type="molecule type" value="Genomic_DNA"/>
</dbReference>
<evidence type="ECO:0000313" key="9">
    <source>
        <dbReference type="Proteomes" id="UP000326202"/>
    </source>
</evidence>
<dbReference type="InterPro" id="IPR015879">
    <property type="entry name" value="Ring_hydroxy_dOase_asu_C_dom"/>
</dbReference>
<keyword evidence="3" id="KW-0479">Metal-binding</keyword>
<dbReference type="GO" id="GO:0005506">
    <property type="term" value="F:iron ion binding"/>
    <property type="evidence" value="ECO:0007669"/>
    <property type="project" value="InterPro"/>
</dbReference>
<evidence type="ECO:0000256" key="2">
    <source>
        <dbReference type="ARBA" id="ARBA00022714"/>
    </source>
</evidence>
<dbReference type="GO" id="GO:0051537">
    <property type="term" value="F:2 iron, 2 sulfur cluster binding"/>
    <property type="evidence" value="ECO:0007669"/>
    <property type="project" value="UniProtKB-KW"/>
</dbReference>
<dbReference type="PANTHER" id="PTHR43756">
    <property type="entry name" value="CHOLINE MONOOXYGENASE, CHLOROPLASTIC"/>
    <property type="match status" value="1"/>
</dbReference>
<dbReference type="Proteomes" id="UP000326202">
    <property type="component" value="Chromosome"/>
</dbReference>
<evidence type="ECO:0000256" key="5">
    <source>
        <dbReference type="ARBA" id="ARBA00023004"/>
    </source>
</evidence>
<evidence type="ECO:0000256" key="6">
    <source>
        <dbReference type="ARBA" id="ARBA00023014"/>
    </source>
</evidence>
<evidence type="ECO:0000259" key="7">
    <source>
        <dbReference type="PROSITE" id="PS51296"/>
    </source>
</evidence>
<dbReference type="InterPro" id="IPR001663">
    <property type="entry name" value="Rng_hydr_dOase-A"/>
</dbReference>
<dbReference type="InterPro" id="IPR036922">
    <property type="entry name" value="Rieske_2Fe-2S_sf"/>
</dbReference>
<keyword evidence="4" id="KW-0560">Oxidoreductase</keyword>
<dbReference type="CDD" id="cd03469">
    <property type="entry name" value="Rieske_RO_Alpha_N"/>
    <property type="match status" value="1"/>
</dbReference>
<sequence length="400" mass="44443">MSSVDAFLTEADRRAIRAPIETARTFPQIAYRSQGFFELEVERVFSRNWVAVGFGGSVPAPGDAAPVEIFGMPLLLMRGDDGALRVFHNVGAHDGCPVVLKRRSGPGPIEGPYHGWQYDLRGRLIKAPFWDGTPDPDVGPLRAQGGDLVEIRSGLWQDIVFADLSGKCAPLTEFLAPLIALFADHDLSGLEMAMDVPEGDGVHRVLARANWKALWENYAPNVYHEGFVHEMYRQSKHVPRVDAAGNKTFTEIDDGIVKGLGFETARVSNTYPAVTFPKIRSKRTGEPVAVSYILNIYPNWALLVFPTHFRVRILAPLDAGSCEWRIASYYNGGAARDPSALAMRQRSIAGSLHAGQEDDAICEAVQRARGSPAHRSHFYSPFWDRMHWDFNRMVLGDLER</sequence>
<accession>A0A5J6MCS5</accession>
<dbReference type="KEGG" id="htq:FRZ44_04790"/>
<keyword evidence="5" id="KW-0408">Iron</keyword>
<feature type="domain" description="Rieske" evidence="7">
    <location>
        <begin position="49"/>
        <end position="138"/>
    </location>
</feature>
<dbReference type="Pfam" id="PF00355">
    <property type="entry name" value="Rieske"/>
    <property type="match status" value="1"/>
</dbReference>
<protein>
    <recommendedName>
        <fullName evidence="7">Rieske domain-containing protein</fullName>
    </recommendedName>
</protein>
<evidence type="ECO:0000256" key="1">
    <source>
        <dbReference type="ARBA" id="ARBA00001962"/>
    </source>
</evidence>
<dbReference type="GO" id="GO:0016491">
    <property type="term" value="F:oxidoreductase activity"/>
    <property type="evidence" value="ECO:0007669"/>
    <property type="project" value="UniProtKB-KW"/>
</dbReference>
<evidence type="ECO:0000256" key="4">
    <source>
        <dbReference type="ARBA" id="ARBA00023002"/>
    </source>
</evidence>
<dbReference type="AlphaFoldDB" id="A0A5J6MCS5"/>
<proteinExistence type="predicted"/>